<proteinExistence type="predicted"/>
<dbReference type="Proteomes" id="UP001596997">
    <property type="component" value="Unassembled WGS sequence"/>
</dbReference>
<evidence type="ECO:0000256" key="1">
    <source>
        <dbReference type="SAM" id="Phobius"/>
    </source>
</evidence>
<keyword evidence="1" id="KW-1133">Transmembrane helix</keyword>
<comment type="caution">
    <text evidence="2">The sequence shown here is derived from an EMBL/GenBank/DDBJ whole genome shotgun (WGS) entry which is preliminary data.</text>
</comment>
<evidence type="ECO:0000313" key="3">
    <source>
        <dbReference type="Proteomes" id="UP001596997"/>
    </source>
</evidence>
<feature type="transmembrane region" description="Helical" evidence="1">
    <location>
        <begin position="7"/>
        <end position="25"/>
    </location>
</feature>
<organism evidence="2 3">
    <name type="scientific">Pseudofulvibacter geojedonensis</name>
    <dbReference type="NCBI Taxonomy" id="1123758"/>
    <lineage>
        <taxon>Bacteria</taxon>
        <taxon>Pseudomonadati</taxon>
        <taxon>Bacteroidota</taxon>
        <taxon>Flavobacteriia</taxon>
        <taxon>Flavobacteriales</taxon>
        <taxon>Flavobacteriaceae</taxon>
        <taxon>Pseudofulvibacter</taxon>
    </lineage>
</organism>
<evidence type="ECO:0000313" key="2">
    <source>
        <dbReference type="EMBL" id="MFD0963851.1"/>
    </source>
</evidence>
<sequence length="170" mass="19918">MKNKQQLIILLISIFIAAVVCYQFAISKTLVLKEQYIHLKQQEILFKNTPKQLTLVKKKQQYYDSILTKYQLSGNSIQNSLLKNITAYAKSNQLKVLDFVEPHVSSNNQVTIKTYQFTLEGDYNQILALIHKLEQETKFGEIINFHFKKEKNYRTGKHYLQAKVLLKSFN</sequence>
<keyword evidence="1" id="KW-0812">Transmembrane</keyword>
<reference evidence="3" key="1">
    <citation type="journal article" date="2019" name="Int. J. Syst. Evol. Microbiol.">
        <title>The Global Catalogue of Microorganisms (GCM) 10K type strain sequencing project: providing services to taxonomists for standard genome sequencing and annotation.</title>
        <authorList>
            <consortium name="The Broad Institute Genomics Platform"/>
            <consortium name="The Broad Institute Genome Sequencing Center for Infectious Disease"/>
            <person name="Wu L."/>
            <person name="Ma J."/>
        </authorList>
    </citation>
    <scope>NUCLEOTIDE SEQUENCE [LARGE SCALE GENOMIC DNA]</scope>
    <source>
        <strain evidence="3">CCUG 62114</strain>
    </source>
</reference>
<protein>
    <recommendedName>
        <fullName evidence="4">General secretion pathway protein</fullName>
    </recommendedName>
</protein>
<evidence type="ECO:0008006" key="4">
    <source>
        <dbReference type="Google" id="ProtNLM"/>
    </source>
</evidence>
<keyword evidence="3" id="KW-1185">Reference proteome</keyword>
<dbReference type="RefSeq" id="WP_377714991.1">
    <property type="nucleotide sequence ID" value="NZ_JBHTJM010000008.1"/>
</dbReference>
<dbReference type="InterPro" id="IPR014717">
    <property type="entry name" value="Transl_elong_EF1B/ribsomal_bS6"/>
</dbReference>
<dbReference type="EMBL" id="JBHTJM010000008">
    <property type="protein sequence ID" value="MFD0963851.1"/>
    <property type="molecule type" value="Genomic_DNA"/>
</dbReference>
<accession>A0ABW3I295</accession>
<name>A0ABW3I295_9FLAO</name>
<keyword evidence="1" id="KW-0472">Membrane</keyword>
<dbReference type="Gene3D" id="3.30.70.60">
    <property type="match status" value="1"/>
</dbReference>
<gene>
    <name evidence="2" type="ORF">ACFQ1O_07515</name>
</gene>